<dbReference type="PANTHER" id="PTHR30629:SF2">
    <property type="entry name" value="PROPHAGE INTEGRASE INTS-RELATED"/>
    <property type="match status" value="1"/>
</dbReference>
<dbReference type="InterPro" id="IPR002104">
    <property type="entry name" value="Integrase_catalytic"/>
</dbReference>
<dbReference type="Gene3D" id="3.30.160.390">
    <property type="entry name" value="Integrase, DNA-binding domain"/>
    <property type="match status" value="1"/>
</dbReference>
<dbReference type="InterPro" id="IPR025166">
    <property type="entry name" value="Integrase_DNA_bind_dom"/>
</dbReference>
<keyword evidence="3" id="KW-0233">DNA recombination</keyword>
<evidence type="ECO:0000256" key="1">
    <source>
        <dbReference type="ARBA" id="ARBA00008857"/>
    </source>
</evidence>
<dbReference type="PATRIC" id="fig|104102.7.peg.1437"/>
<protein>
    <submittedName>
        <fullName evidence="5">Phage integrase family protein</fullName>
    </submittedName>
</protein>
<dbReference type="Proteomes" id="UP000029448">
    <property type="component" value="Unassembled WGS sequence"/>
</dbReference>
<dbReference type="GO" id="GO:0003677">
    <property type="term" value="F:DNA binding"/>
    <property type="evidence" value="ECO:0007669"/>
    <property type="project" value="InterPro"/>
</dbReference>
<keyword evidence="6" id="KW-1185">Reference proteome</keyword>
<dbReference type="PROSITE" id="PS51898">
    <property type="entry name" value="TYR_RECOMBINASE"/>
    <property type="match status" value="1"/>
</dbReference>
<dbReference type="GO" id="GO:0015074">
    <property type="term" value="P:DNA integration"/>
    <property type="evidence" value="ECO:0007669"/>
    <property type="project" value="UniProtKB-KW"/>
</dbReference>
<evidence type="ECO:0000313" key="6">
    <source>
        <dbReference type="Proteomes" id="UP000029448"/>
    </source>
</evidence>
<accession>A0A094ZP55</accession>
<sequence>MTSLAVARKMLHRCCTERSTASWCNMKHPSLTAAALRNIKVPETGSVYLPDGGCPGLRLRISSNGRMAWVLNCRDQEGKSRSVALGDFNGAGCIGLAEARERARRERQKLKDGKDPIAERKAAREEHRAKAKAGTLATLLPLYEQHVVSARQETGGARSWPEAKRAINSVLSKHLHTPLPDLSGPALQRTIDNWPSRARAGATVRFVRPVLKWASRRGLMAHGIAEMLQQPEGANLRRQRVLSDSELAAIWKQLDIMGAYGPAFRWLLWTACRRSEMTRAQWQDIDLETGTWSIPAANAKNGKAHIVPLPRQAIKMLAKMQTNCQPTDLIFPNKAGKPLDNWDRATKHLMTVSETTGWHRHDLRRTCATMLGDLGIMPHIIERVLAHTLSIGGDGSRLSPVAATYNHSSYQAEHGAALQALADRLDAIAYGNVVTLRGQRA</sequence>
<comment type="similarity">
    <text evidence="1">Belongs to the 'phage' integrase family.</text>
</comment>
<dbReference type="Pfam" id="PF13356">
    <property type="entry name" value="Arm-DNA-bind_3"/>
    <property type="match status" value="1"/>
</dbReference>
<proteinExistence type="inferred from homology"/>
<keyword evidence="2" id="KW-0229">DNA integration</keyword>
<evidence type="ECO:0000259" key="4">
    <source>
        <dbReference type="PROSITE" id="PS51898"/>
    </source>
</evidence>
<reference evidence="5 6" key="1">
    <citation type="submission" date="2014-06" db="EMBL/GenBank/DDBJ databases">
        <title>Functional and comparative genomic analyses of the Drosophila gut microbiota identify candidate symbiosis factors.</title>
        <authorList>
            <person name="Newell P.D."/>
            <person name="Chaston J.M."/>
            <person name="Douglas A.E."/>
        </authorList>
    </citation>
    <scope>NUCLEOTIDE SEQUENCE [LARGE SCALE GENOMIC DNA]</scope>
    <source>
        <strain evidence="5 6">DmCS_006</strain>
    </source>
</reference>
<dbReference type="AlphaFoldDB" id="A0A094ZP55"/>
<dbReference type="Gene3D" id="1.10.443.10">
    <property type="entry name" value="Intergrase catalytic core"/>
    <property type="match status" value="1"/>
</dbReference>
<evidence type="ECO:0000256" key="2">
    <source>
        <dbReference type="ARBA" id="ARBA00022908"/>
    </source>
</evidence>
<dbReference type="STRING" id="104102.AtDm6_1447"/>
<dbReference type="Pfam" id="PF00589">
    <property type="entry name" value="Phage_integrase"/>
    <property type="match status" value="1"/>
</dbReference>
<dbReference type="InterPro" id="IPR011010">
    <property type="entry name" value="DNA_brk_join_enz"/>
</dbReference>
<dbReference type="SUPFAM" id="SSF56349">
    <property type="entry name" value="DNA breaking-rejoining enzymes"/>
    <property type="match status" value="1"/>
</dbReference>
<evidence type="ECO:0000256" key="3">
    <source>
        <dbReference type="ARBA" id="ARBA00023172"/>
    </source>
</evidence>
<dbReference type="GO" id="GO:0006310">
    <property type="term" value="P:DNA recombination"/>
    <property type="evidence" value="ECO:0007669"/>
    <property type="project" value="UniProtKB-KW"/>
</dbReference>
<organism evidence="5 6">
    <name type="scientific">Acetobacter tropicalis</name>
    <dbReference type="NCBI Taxonomy" id="104102"/>
    <lineage>
        <taxon>Bacteria</taxon>
        <taxon>Pseudomonadati</taxon>
        <taxon>Pseudomonadota</taxon>
        <taxon>Alphaproteobacteria</taxon>
        <taxon>Acetobacterales</taxon>
        <taxon>Acetobacteraceae</taxon>
        <taxon>Acetobacter</taxon>
    </lineage>
</organism>
<dbReference type="InterPro" id="IPR038488">
    <property type="entry name" value="Integrase_DNA-bd_sf"/>
</dbReference>
<name>A0A094ZP55_9PROT</name>
<gene>
    <name evidence="5" type="ORF">AtDm6_1447</name>
</gene>
<dbReference type="CDD" id="cd00801">
    <property type="entry name" value="INT_P4_C"/>
    <property type="match status" value="1"/>
</dbReference>
<dbReference type="InterPro" id="IPR050808">
    <property type="entry name" value="Phage_Integrase"/>
</dbReference>
<comment type="caution">
    <text evidence="5">The sequence shown here is derived from an EMBL/GenBank/DDBJ whole genome shotgun (WGS) entry which is preliminary data.</text>
</comment>
<dbReference type="EMBL" id="JOKM01000053">
    <property type="protein sequence ID" value="KGB24036.1"/>
    <property type="molecule type" value="Genomic_DNA"/>
</dbReference>
<feature type="domain" description="Tyr recombinase" evidence="4">
    <location>
        <begin position="237"/>
        <end position="418"/>
    </location>
</feature>
<dbReference type="PANTHER" id="PTHR30629">
    <property type="entry name" value="PROPHAGE INTEGRASE"/>
    <property type="match status" value="1"/>
</dbReference>
<dbReference type="InterPro" id="IPR013762">
    <property type="entry name" value="Integrase-like_cat_sf"/>
</dbReference>
<evidence type="ECO:0000313" key="5">
    <source>
        <dbReference type="EMBL" id="KGB24036.1"/>
    </source>
</evidence>